<proteinExistence type="predicted"/>
<organism evidence="2 3">
    <name type="scientific">Ensete ventricosum</name>
    <name type="common">Abyssinian banana</name>
    <name type="synonym">Musa ensete</name>
    <dbReference type="NCBI Taxonomy" id="4639"/>
    <lineage>
        <taxon>Eukaryota</taxon>
        <taxon>Viridiplantae</taxon>
        <taxon>Streptophyta</taxon>
        <taxon>Embryophyta</taxon>
        <taxon>Tracheophyta</taxon>
        <taxon>Spermatophyta</taxon>
        <taxon>Magnoliopsida</taxon>
        <taxon>Liliopsida</taxon>
        <taxon>Zingiberales</taxon>
        <taxon>Musaceae</taxon>
        <taxon>Ensete</taxon>
    </lineage>
</organism>
<evidence type="ECO:0000256" key="1">
    <source>
        <dbReference type="SAM" id="MobiDB-lite"/>
    </source>
</evidence>
<feature type="region of interest" description="Disordered" evidence="1">
    <location>
        <begin position="88"/>
        <end position="110"/>
    </location>
</feature>
<accession>A0A426Y6P4</accession>
<dbReference type="Proteomes" id="UP000287651">
    <property type="component" value="Unassembled WGS sequence"/>
</dbReference>
<reference evidence="2 3" key="1">
    <citation type="journal article" date="2014" name="Agronomy (Basel)">
        <title>A Draft Genome Sequence for Ensete ventricosum, the Drought-Tolerant Tree Against Hunger.</title>
        <authorList>
            <person name="Harrison J."/>
            <person name="Moore K.A."/>
            <person name="Paszkiewicz K."/>
            <person name="Jones T."/>
            <person name="Grant M."/>
            <person name="Ambacheew D."/>
            <person name="Muzemil S."/>
            <person name="Studholme D.J."/>
        </authorList>
    </citation>
    <scope>NUCLEOTIDE SEQUENCE [LARGE SCALE GENOMIC DNA]</scope>
</reference>
<name>A0A426Y6P4_ENSVE</name>
<dbReference type="EMBL" id="AMZH03014547">
    <property type="protein sequence ID" value="RRT47455.1"/>
    <property type="molecule type" value="Genomic_DNA"/>
</dbReference>
<sequence length="110" mass="12157">MVRTNATEIETTSIPSTPKSLEIPPKVGESAPQVEGDQRKTPNFAGLIDDPTQLRQEEVKKSQLGSQIPFARRAKRKPIARLLLPVNHEHDSSFASPGPTRKLIPSPYPH</sequence>
<gene>
    <name evidence="2" type="ORF">B296_00053735</name>
</gene>
<dbReference type="AlphaFoldDB" id="A0A426Y6P4"/>
<protein>
    <submittedName>
        <fullName evidence="2">Uncharacterized protein</fullName>
    </submittedName>
</protein>
<feature type="compositionally biased region" description="Polar residues" evidence="1">
    <location>
        <begin position="1"/>
        <end position="19"/>
    </location>
</feature>
<evidence type="ECO:0000313" key="3">
    <source>
        <dbReference type="Proteomes" id="UP000287651"/>
    </source>
</evidence>
<feature type="region of interest" description="Disordered" evidence="1">
    <location>
        <begin position="1"/>
        <end position="49"/>
    </location>
</feature>
<comment type="caution">
    <text evidence="2">The sequence shown here is derived from an EMBL/GenBank/DDBJ whole genome shotgun (WGS) entry which is preliminary data.</text>
</comment>
<evidence type="ECO:0000313" key="2">
    <source>
        <dbReference type="EMBL" id="RRT47455.1"/>
    </source>
</evidence>